<keyword evidence="2" id="KW-1185">Reference proteome</keyword>
<gene>
    <name evidence="1" type="ORF">POCTA_138.1.T0770104</name>
</gene>
<dbReference type="OrthoDB" id="286740at2759"/>
<dbReference type="Proteomes" id="UP000683925">
    <property type="component" value="Unassembled WGS sequence"/>
</dbReference>
<evidence type="ECO:0000313" key="1">
    <source>
        <dbReference type="EMBL" id="CAD8181581.1"/>
    </source>
</evidence>
<evidence type="ECO:0000313" key="2">
    <source>
        <dbReference type="Proteomes" id="UP000683925"/>
    </source>
</evidence>
<comment type="caution">
    <text evidence="1">The sequence shown here is derived from an EMBL/GenBank/DDBJ whole genome shotgun (WGS) entry which is preliminary data.</text>
</comment>
<protein>
    <submittedName>
        <fullName evidence="1">Uncharacterized protein</fullName>
    </submittedName>
</protein>
<dbReference type="OMA" id="RINYYQH"/>
<dbReference type="EMBL" id="CAJJDP010000076">
    <property type="protein sequence ID" value="CAD8181581.1"/>
    <property type="molecule type" value="Genomic_DNA"/>
</dbReference>
<dbReference type="AlphaFoldDB" id="A0A8S1VXN7"/>
<reference evidence="1" key="1">
    <citation type="submission" date="2021-01" db="EMBL/GenBank/DDBJ databases">
        <authorList>
            <consortium name="Genoscope - CEA"/>
            <person name="William W."/>
        </authorList>
    </citation>
    <scope>NUCLEOTIDE SEQUENCE</scope>
</reference>
<name>A0A8S1VXN7_PAROT</name>
<organism evidence="1 2">
    <name type="scientific">Paramecium octaurelia</name>
    <dbReference type="NCBI Taxonomy" id="43137"/>
    <lineage>
        <taxon>Eukaryota</taxon>
        <taxon>Sar</taxon>
        <taxon>Alveolata</taxon>
        <taxon>Ciliophora</taxon>
        <taxon>Intramacronucleata</taxon>
        <taxon>Oligohymenophorea</taxon>
        <taxon>Peniculida</taxon>
        <taxon>Parameciidae</taxon>
        <taxon>Paramecium</taxon>
    </lineage>
</organism>
<sequence>MGCIQQKAPSPEISIIILSPPLSNSPSNEFTLKPYHNDQYPAARLPTNTSDQSFQTKFIKHKGLTLTMNDQQRINYYQHCNSCPYF</sequence>
<proteinExistence type="predicted"/>
<accession>A0A8S1VXN7</accession>